<evidence type="ECO:0000256" key="2">
    <source>
        <dbReference type="ARBA" id="ARBA00023125"/>
    </source>
</evidence>
<dbReference type="AlphaFoldDB" id="A0A840RUJ8"/>
<dbReference type="Pfam" id="PF00440">
    <property type="entry name" value="TetR_N"/>
    <property type="match status" value="1"/>
</dbReference>
<keyword evidence="7" id="KW-1185">Reference proteome</keyword>
<name>A0A840RUJ8_9BURK</name>
<dbReference type="InterPro" id="IPR050109">
    <property type="entry name" value="HTH-type_TetR-like_transc_reg"/>
</dbReference>
<dbReference type="RefSeq" id="WP_184013412.1">
    <property type="nucleotide sequence ID" value="NZ_JAAOZT010000001.1"/>
</dbReference>
<sequence>MNKPTNLKPLPIVTVATIANPIPHPIDTGAVDASPAALVIVSEKPDKASTVRLRAVNDLKRQMILQAARRVFEKDGLLKANVRAIASEAGYTASAIYNHYENKEEIYGDLLKQSLEELNSAVHEGHPHDLPAAERVAHDAMAFYDFYLKNPRELDLGFYFFQEMKPLGLTPVLNAHLNQRLQDALSGVTAGLEELGCADTLAARETTALFGHCVGLLLLTHTGRIRMFGQDGRELFAMYVEGLIRRAAH</sequence>
<dbReference type="PANTHER" id="PTHR30055:SF234">
    <property type="entry name" value="HTH-TYPE TRANSCRIPTIONAL REGULATOR BETI"/>
    <property type="match status" value="1"/>
</dbReference>
<dbReference type="PROSITE" id="PS50977">
    <property type="entry name" value="HTH_TETR_2"/>
    <property type="match status" value="1"/>
</dbReference>
<accession>A0A840RUJ8</accession>
<gene>
    <name evidence="6" type="ORF">HNR39_002189</name>
</gene>
<dbReference type="InterPro" id="IPR001647">
    <property type="entry name" value="HTH_TetR"/>
</dbReference>
<dbReference type="Proteomes" id="UP000571084">
    <property type="component" value="Unassembled WGS sequence"/>
</dbReference>
<feature type="domain" description="HTH tetR-type" evidence="5">
    <location>
        <begin position="58"/>
        <end position="118"/>
    </location>
</feature>
<evidence type="ECO:0000256" key="4">
    <source>
        <dbReference type="PROSITE-ProRule" id="PRU00335"/>
    </source>
</evidence>
<keyword evidence="1" id="KW-0805">Transcription regulation</keyword>
<evidence type="ECO:0000256" key="1">
    <source>
        <dbReference type="ARBA" id="ARBA00023015"/>
    </source>
</evidence>
<keyword evidence="3" id="KW-0804">Transcription</keyword>
<dbReference type="PRINTS" id="PR00455">
    <property type="entry name" value="HTHTETR"/>
</dbReference>
<dbReference type="SUPFAM" id="SSF46689">
    <property type="entry name" value="Homeodomain-like"/>
    <property type="match status" value="1"/>
</dbReference>
<keyword evidence="2 4" id="KW-0238">DNA-binding</keyword>
<evidence type="ECO:0000313" key="7">
    <source>
        <dbReference type="Proteomes" id="UP000571084"/>
    </source>
</evidence>
<evidence type="ECO:0000256" key="3">
    <source>
        <dbReference type="ARBA" id="ARBA00023163"/>
    </source>
</evidence>
<protein>
    <submittedName>
        <fullName evidence="6">AcrR family transcriptional regulator</fullName>
    </submittedName>
</protein>
<dbReference type="PANTHER" id="PTHR30055">
    <property type="entry name" value="HTH-TYPE TRANSCRIPTIONAL REGULATOR RUTR"/>
    <property type="match status" value="1"/>
</dbReference>
<feature type="DNA-binding region" description="H-T-H motif" evidence="4">
    <location>
        <begin position="81"/>
        <end position="100"/>
    </location>
</feature>
<evidence type="ECO:0000313" key="6">
    <source>
        <dbReference type="EMBL" id="MBB5200354.1"/>
    </source>
</evidence>
<proteinExistence type="predicted"/>
<comment type="caution">
    <text evidence="6">The sequence shown here is derived from an EMBL/GenBank/DDBJ whole genome shotgun (WGS) entry which is preliminary data.</text>
</comment>
<dbReference type="Gene3D" id="1.10.357.10">
    <property type="entry name" value="Tetracycline Repressor, domain 2"/>
    <property type="match status" value="1"/>
</dbReference>
<evidence type="ECO:0000259" key="5">
    <source>
        <dbReference type="PROSITE" id="PS50977"/>
    </source>
</evidence>
<dbReference type="InterPro" id="IPR009057">
    <property type="entry name" value="Homeodomain-like_sf"/>
</dbReference>
<dbReference type="GO" id="GO:0000976">
    <property type="term" value="F:transcription cis-regulatory region binding"/>
    <property type="evidence" value="ECO:0007669"/>
    <property type="project" value="TreeGrafter"/>
</dbReference>
<organism evidence="6 7">
    <name type="scientific">Glaciimonas immobilis</name>
    <dbReference type="NCBI Taxonomy" id="728004"/>
    <lineage>
        <taxon>Bacteria</taxon>
        <taxon>Pseudomonadati</taxon>
        <taxon>Pseudomonadota</taxon>
        <taxon>Betaproteobacteria</taxon>
        <taxon>Burkholderiales</taxon>
        <taxon>Oxalobacteraceae</taxon>
        <taxon>Glaciimonas</taxon>
    </lineage>
</organism>
<dbReference type="GO" id="GO:0003700">
    <property type="term" value="F:DNA-binding transcription factor activity"/>
    <property type="evidence" value="ECO:0007669"/>
    <property type="project" value="TreeGrafter"/>
</dbReference>
<dbReference type="EMBL" id="JACHHQ010000004">
    <property type="protein sequence ID" value="MBB5200354.1"/>
    <property type="molecule type" value="Genomic_DNA"/>
</dbReference>
<reference evidence="6 7" key="1">
    <citation type="submission" date="2020-08" db="EMBL/GenBank/DDBJ databases">
        <title>Genomic Encyclopedia of Type Strains, Phase IV (KMG-IV): sequencing the most valuable type-strain genomes for metagenomic binning, comparative biology and taxonomic classification.</title>
        <authorList>
            <person name="Goeker M."/>
        </authorList>
    </citation>
    <scope>NUCLEOTIDE SEQUENCE [LARGE SCALE GENOMIC DNA]</scope>
    <source>
        <strain evidence="6 7">DSM 23240</strain>
    </source>
</reference>